<accession>A0A6J6NJW4</accession>
<organism evidence="2">
    <name type="scientific">freshwater metagenome</name>
    <dbReference type="NCBI Taxonomy" id="449393"/>
    <lineage>
        <taxon>unclassified sequences</taxon>
        <taxon>metagenomes</taxon>
        <taxon>ecological metagenomes</taxon>
    </lineage>
</organism>
<proteinExistence type="predicted"/>
<reference evidence="2" key="1">
    <citation type="submission" date="2020-05" db="EMBL/GenBank/DDBJ databases">
        <authorList>
            <person name="Chiriac C."/>
            <person name="Salcher M."/>
            <person name="Ghai R."/>
            <person name="Kavagutti S V."/>
        </authorList>
    </citation>
    <scope>NUCLEOTIDE SEQUENCE</scope>
</reference>
<feature type="transmembrane region" description="Helical" evidence="1">
    <location>
        <begin position="22"/>
        <end position="41"/>
    </location>
</feature>
<evidence type="ECO:0000313" key="2">
    <source>
        <dbReference type="EMBL" id="CAB4687061.1"/>
    </source>
</evidence>
<keyword evidence="1" id="KW-1133">Transmembrane helix</keyword>
<dbReference type="EMBL" id="CAEZXI010000077">
    <property type="protein sequence ID" value="CAB4687061.1"/>
    <property type="molecule type" value="Genomic_DNA"/>
</dbReference>
<keyword evidence="1" id="KW-0472">Membrane</keyword>
<evidence type="ECO:0000256" key="1">
    <source>
        <dbReference type="SAM" id="Phobius"/>
    </source>
</evidence>
<name>A0A6J6NJW4_9ZZZZ</name>
<sequence length="116" mass="13232">MDYFRVRKLSLSFSSKGNVESFLTILPQVVIFLISLQLLFLSMNRNIGGYLDQKKISESAIQRSKGGNEDYERLSMIGGGELLIRNREVNQQNLLSFFWPSKVKLLSIVVDESSIQ</sequence>
<gene>
    <name evidence="2" type="ORF">UFOPK2362_00743</name>
</gene>
<dbReference type="AlphaFoldDB" id="A0A6J6NJW4"/>
<protein>
    <submittedName>
        <fullName evidence="2">Unannotated protein</fullName>
    </submittedName>
</protein>
<keyword evidence="1" id="KW-0812">Transmembrane</keyword>